<evidence type="ECO:0000256" key="1">
    <source>
        <dbReference type="SAM" id="Phobius"/>
    </source>
</evidence>
<dbReference type="InterPro" id="IPR003425">
    <property type="entry name" value="CCB3/YggT"/>
</dbReference>
<keyword evidence="1" id="KW-1133">Transmembrane helix</keyword>
<dbReference type="EMBL" id="PDJE01000001">
    <property type="protein sequence ID" value="PFG31446.1"/>
    <property type="molecule type" value="Genomic_DNA"/>
</dbReference>
<organism evidence="2 3">
    <name type="scientific">Paramicrobacterium agarici</name>
    <dbReference type="NCBI Taxonomy" id="630514"/>
    <lineage>
        <taxon>Bacteria</taxon>
        <taxon>Bacillati</taxon>
        <taxon>Actinomycetota</taxon>
        <taxon>Actinomycetes</taxon>
        <taxon>Micrococcales</taxon>
        <taxon>Microbacteriaceae</taxon>
        <taxon>Paramicrobacterium</taxon>
    </lineage>
</organism>
<keyword evidence="3" id="KW-1185">Reference proteome</keyword>
<dbReference type="RefSeq" id="WP_281253393.1">
    <property type="nucleotide sequence ID" value="NZ_PDJE01000001.1"/>
</dbReference>
<sequence length="98" mass="11068">MSSVISLIGSILYLLLLLYFFVMWGRFILDLMRTFNRAWRPRGAGLVAAEVVYSVTDPPVNFFRRILPPVRLGAVALDLGWSLTMLCVIVAMFLVGFL</sequence>
<evidence type="ECO:0000313" key="3">
    <source>
        <dbReference type="Proteomes" id="UP000221369"/>
    </source>
</evidence>
<dbReference type="GO" id="GO:0016020">
    <property type="term" value="C:membrane"/>
    <property type="evidence" value="ECO:0007669"/>
    <property type="project" value="InterPro"/>
</dbReference>
<dbReference type="AlphaFoldDB" id="A0A2A9DYK3"/>
<reference evidence="2 3" key="1">
    <citation type="submission" date="2017-10" db="EMBL/GenBank/DDBJ databases">
        <title>Sequencing the genomes of 1000 actinobacteria strains.</title>
        <authorList>
            <person name="Klenk H.-P."/>
        </authorList>
    </citation>
    <scope>NUCLEOTIDE SEQUENCE [LARGE SCALE GENOMIC DNA]</scope>
    <source>
        <strain evidence="2 3">DSM 21798</strain>
    </source>
</reference>
<dbReference type="Proteomes" id="UP000221369">
    <property type="component" value="Unassembled WGS sequence"/>
</dbReference>
<name>A0A2A9DYK3_9MICO</name>
<comment type="caution">
    <text evidence="2">The sequence shown here is derived from an EMBL/GenBank/DDBJ whole genome shotgun (WGS) entry which is preliminary data.</text>
</comment>
<gene>
    <name evidence="2" type="ORF">ATJ78_2413</name>
</gene>
<evidence type="ECO:0000313" key="2">
    <source>
        <dbReference type="EMBL" id="PFG31446.1"/>
    </source>
</evidence>
<accession>A0A2A9DYK3</accession>
<protein>
    <submittedName>
        <fullName evidence="2">YggT family protein</fullName>
    </submittedName>
</protein>
<feature type="transmembrane region" description="Helical" evidence="1">
    <location>
        <begin position="72"/>
        <end position="97"/>
    </location>
</feature>
<dbReference type="Pfam" id="PF02325">
    <property type="entry name" value="CCB3_YggT"/>
    <property type="match status" value="1"/>
</dbReference>
<keyword evidence="1" id="KW-0812">Transmembrane</keyword>
<feature type="transmembrane region" description="Helical" evidence="1">
    <location>
        <begin position="6"/>
        <end position="29"/>
    </location>
</feature>
<keyword evidence="1" id="KW-0472">Membrane</keyword>
<proteinExistence type="predicted"/>